<proteinExistence type="predicted"/>
<evidence type="ECO:0000256" key="1">
    <source>
        <dbReference type="SAM" id="MobiDB-lite"/>
    </source>
</evidence>
<feature type="signal peptide" evidence="2">
    <location>
        <begin position="1"/>
        <end position="15"/>
    </location>
</feature>
<reference evidence="3" key="2">
    <citation type="submission" date="2015-02" db="UniProtKB">
        <authorList>
            <consortium name="EnsemblMetazoa"/>
        </authorList>
    </citation>
    <scope>IDENTIFICATION</scope>
</reference>
<dbReference type="AlphaFoldDB" id="T1ITU4"/>
<dbReference type="Proteomes" id="UP000014500">
    <property type="component" value="Unassembled WGS sequence"/>
</dbReference>
<evidence type="ECO:0000256" key="2">
    <source>
        <dbReference type="SAM" id="SignalP"/>
    </source>
</evidence>
<dbReference type="HOGENOM" id="CLU_925362_0_0_1"/>
<dbReference type="eggNOG" id="ENOG502TBC0">
    <property type="taxonomic scope" value="Eukaryota"/>
</dbReference>
<keyword evidence="4" id="KW-1185">Reference proteome</keyword>
<dbReference type="EnsemblMetazoa" id="SMAR004552-RA">
    <property type="protein sequence ID" value="SMAR004552-PA"/>
    <property type="gene ID" value="SMAR004552"/>
</dbReference>
<reference evidence="4" key="1">
    <citation type="submission" date="2011-05" db="EMBL/GenBank/DDBJ databases">
        <authorList>
            <person name="Richards S.R."/>
            <person name="Qu J."/>
            <person name="Jiang H."/>
            <person name="Jhangiani S.N."/>
            <person name="Agravi P."/>
            <person name="Goodspeed R."/>
            <person name="Gross S."/>
            <person name="Mandapat C."/>
            <person name="Jackson L."/>
            <person name="Mathew T."/>
            <person name="Pu L."/>
            <person name="Thornton R."/>
            <person name="Saada N."/>
            <person name="Wilczek-Boney K.B."/>
            <person name="Lee S."/>
            <person name="Kovar C."/>
            <person name="Wu Y."/>
            <person name="Scherer S.E."/>
            <person name="Worley K.C."/>
            <person name="Muzny D.M."/>
            <person name="Gibbs R."/>
        </authorList>
    </citation>
    <scope>NUCLEOTIDE SEQUENCE</scope>
    <source>
        <strain evidence="4">Brora</strain>
    </source>
</reference>
<feature type="chain" id="PRO_5012926551" description="MAM domain-containing protein" evidence="2">
    <location>
        <begin position="16"/>
        <end position="301"/>
    </location>
</feature>
<feature type="region of interest" description="Disordered" evidence="1">
    <location>
        <begin position="201"/>
        <end position="283"/>
    </location>
</feature>
<evidence type="ECO:0008006" key="5">
    <source>
        <dbReference type="Google" id="ProtNLM"/>
    </source>
</evidence>
<dbReference type="STRING" id="126957.T1ITU4"/>
<keyword evidence="2" id="KW-0732">Signal</keyword>
<accession>T1ITU4</accession>
<evidence type="ECO:0000313" key="3">
    <source>
        <dbReference type="EnsemblMetazoa" id="SMAR004552-PA"/>
    </source>
</evidence>
<sequence length="301" mass="34736">MLFLIGFLFFNVCVGFPTKNPVYYDWAFDDTWKNTLSDMEPLIPPKEIPANSNHFRKCEQTSSVSSPSVGFGRESYYCIFFNAYVNGPRDGFTLKIYHVNKWGGKGRIYEELVLTEFNNTWFSTSYEHDHRFLWTALELTIRFRIEVVFNSGKGFAAIDDLNVLSLPCEKGFSTGQIKRIIQKPTQPTTVVTSLATQTPDEVTVAKSTEKPMEQSTTEKTTEKPMETTEKPMETTEKPKETTEKPMETTEKPMETTEKPMETTEKPMEITEKPMETTEKPIEQTTTVKTRRFLLLFFMSYL</sequence>
<evidence type="ECO:0000313" key="4">
    <source>
        <dbReference type="Proteomes" id="UP000014500"/>
    </source>
</evidence>
<name>T1ITU4_STRMM</name>
<protein>
    <recommendedName>
        <fullName evidence="5">MAM domain-containing protein</fullName>
    </recommendedName>
</protein>
<feature type="compositionally biased region" description="Basic and acidic residues" evidence="1">
    <location>
        <begin position="219"/>
        <end position="281"/>
    </location>
</feature>
<dbReference type="EMBL" id="JH431501">
    <property type="status" value="NOT_ANNOTATED_CDS"/>
    <property type="molecule type" value="Genomic_DNA"/>
</dbReference>
<organism evidence="3 4">
    <name type="scientific">Strigamia maritima</name>
    <name type="common">European centipede</name>
    <name type="synonym">Geophilus maritimus</name>
    <dbReference type="NCBI Taxonomy" id="126957"/>
    <lineage>
        <taxon>Eukaryota</taxon>
        <taxon>Metazoa</taxon>
        <taxon>Ecdysozoa</taxon>
        <taxon>Arthropoda</taxon>
        <taxon>Myriapoda</taxon>
        <taxon>Chilopoda</taxon>
        <taxon>Pleurostigmophora</taxon>
        <taxon>Geophilomorpha</taxon>
        <taxon>Linotaeniidae</taxon>
        <taxon>Strigamia</taxon>
    </lineage>
</organism>